<dbReference type="Gene3D" id="1.10.10.10">
    <property type="entry name" value="Winged helix-like DNA-binding domain superfamily/Winged helix DNA-binding domain"/>
    <property type="match status" value="1"/>
</dbReference>
<dbReference type="InterPro" id="IPR036388">
    <property type="entry name" value="WH-like_DNA-bd_sf"/>
</dbReference>
<evidence type="ECO:0000256" key="4">
    <source>
        <dbReference type="ARBA" id="ARBA00022679"/>
    </source>
</evidence>
<dbReference type="SUPFAM" id="SSF46767">
    <property type="entry name" value="Methylated DNA-protein cysteine methyltransferase, C-terminal domain"/>
    <property type="match status" value="1"/>
</dbReference>
<dbReference type="Pfam" id="PF01035">
    <property type="entry name" value="DNA_binding_1"/>
    <property type="match status" value="1"/>
</dbReference>
<evidence type="ECO:0000256" key="3">
    <source>
        <dbReference type="ARBA" id="ARBA00022603"/>
    </source>
</evidence>
<evidence type="ECO:0000259" key="10">
    <source>
        <dbReference type="Pfam" id="PF02870"/>
    </source>
</evidence>
<keyword evidence="6 8" id="KW-0234">DNA repair</keyword>
<evidence type="ECO:0000256" key="5">
    <source>
        <dbReference type="ARBA" id="ARBA00022763"/>
    </source>
</evidence>
<dbReference type="SUPFAM" id="SSF53155">
    <property type="entry name" value="Methylated DNA-protein cysteine methyltransferase domain"/>
    <property type="match status" value="1"/>
</dbReference>
<dbReference type="EC" id="2.1.1.63" evidence="8"/>
<dbReference type="PANTHER" id="PTHR10815:SF5">
    <property type="entry name" value="METHYLATED-DNA--PROTEIN-CYSTEINE METHYLTRANSFERASE"/>
    <property type="match status" value="1"/>
</dbReference>
<evidence type="ECO:0000313" key="11">
    <source>
        <dbReference type="EMBL" id="GEC12210.1"/>
    </source>
</evidence>
<dbReference type="InterPro" id="IPR023546">
    <property type="entry name" value="MGMT"/>
</dbReference>
<evidence type="ECO:0000256" key="7">
    <source>
        <dbReference type="ARBA" id="ARBA00049348"/>
    </source>
</evidence>
<comment type="function">
    <text evidence="8">Involved in the cellular defense against the biological effects of O6-methylguanine (O6-MeG) and O4-methylthymine (O4-MeT) in DNA. Repairs the methylated nucleobase in DNA by stoichiometrically transferring the methyl group to a cysteine residue in the enzyme. This is a suicide reaction: the enzyme is irreversibly inactivated.</text>
</comment>
<dbReference type="InterPro" id="IPR014048">
    <property type="entry name" value="MethylDNA_cys_MeTrfase_DNA-bd"/>
</dbReference>
<evidence type="ECO:0000313" key="12">
    <source>
        <dbReference type="Proteomes" id="UP000316242"/>
    </source>
</evidence>
<gene>
    <name evidence="11" type="ORF">ANI01nite_14130</name>
</gene>
<protein>
    <recommendedName>
        <fullName evidence="8">Methylated-DNA--protein-cysteine methyltransferase</fullName>
        <ecNumber evidence="8">2.1.1.63</ecNumber>
    </recommendedName>
    <alternativeName>
        <fullName evidence="8">6-O-methylguanine-DNA methyltransferase</fullName>
        <shortName evidence="8">MGMT</shortName>
    </alternativeName>
    <alternativeName>
        <fullName evidence="8">O-6-methylguanine-DNA-alkyltransferase</fullName>
    </alternativeName>
</protein>
<comment type="subcellular location">
    <subcellularLocation>
        <location evidence="8">Cytoplasm</location>
    </subcellularLocation>
</comment>
<dbReference type="PROSITE" id="PS00374">
    <property type="entry name" value="MGMT"/>
    <property type="match status" value="1"/>
</dbReference>
<keyword evidence="12" id="KW-1185">Reference proteome</keyword>
<dbReference type="InterPro" id="IPR008332">
    <property type="entry name" value="MethylG_MeTrfase_N"/>
</dbReference>
<dbReference type="InterPro" id="IPR036217">
    <property type="entry name" value="MethylDNA_cys_MeTrfase_DNAb"/>
</dbReference>
<dbReference type="EMBL" id="BJNE01000004">
    <property type="protein sequence ID" value="GEC12210.1"/>
    <property type="molecule type" value="Genomic_DNA"/>
</dbReference>
<evidence type="ECO:0000256" key="6">
    <source>
        <dbReference type="ARBA" id="ARBA00023204"/>
    </source>
</evidence>
<evidence type="ECO:0000256" key="2">
    <source>
        <dbReference type="ARBA" id="ARBA00022490"/>
    </source>
</evidence>
<evidence type="ECO:0000256" key="8">
    <source>
        <dbReference type="HAMAP-Rule" id="MF_00772"/>
    </source>
</evidence>
<comment type="caution">
    <text evidence="11">The sequence shown here is derived from an EMBL/GenBank/DDBJ whole genome shotgun (WGS) entry which is preliminary data.</text>
</comment>
<evidence type="ECO:0000256" key="1">
    <source>
        <dbReference type="ARBA" id="ARBA00001286"/>
    </source>
</evidence>
<comment type="catalytic activity">
    <reaction evidence="1 8">
        <text>a 4-O-methyl-thymidine in DNA + L-cysteinyl-[protein] = a thymidine in DNA + S-methyl-L-cysteinyl-[protein]</text>
        <dbReference type="Rhea" id="RHEA:53428"/>
        <dbReference type="Rhea" id="RHEA-COMP:10131"/>
        <dbReference type="Rhea" id="RHEA-COMP:10132"/>
        <dbReference type="Rhea" id="RHEA-COMP:13555"/>
        <dbReference type="Rhea" id="RHEA-COMP:13556"/>
        <dbReference type="ChEBI" id="CHEBI:29950"/>
        <dbReference type="ChEBI" id="CHEBI:82612"/>
        <dbReference type="ChEBI" id="CHEBI:137386"/>
        <dbReference type="ChEBI" id="CHEBI:137387"/>
        <dbReference type="EC" id="2.1.1.63"/>
    </reaction>
</comment>
<feature type="domain" description="Methylated-DNA-[protein]-cysteine S-methyltransferase DNA binding" evidence="9">
    <location>
        <begin position="124"/>
        <end position="203"/>
    </location>
</feature>
<dbReference type="InterPro" id="IPR036631">
    <property type="entry name" value="MGMT_N_sf"/>
</dbReference>
<reference evidence="11 12" key="1">
    <citation type="submission" date="2019-06" db="EMBL/GenBank/DDBJ databases">
        <title>Whole genome shotgun sequence of Glutamicibacter nicotianae NBRC 14234.</title>
        <authorList>
            <person name="Hosoyama A."/>
            <person name="Uohara A."/>
            <person name="Ohji S."/>
            <person name="Ichikawa N."/>
        </authorList>
    </citation>
    <scope>NUCLEOTIDE SEQUENCE [LARGE SCALE GENOMIC DNA]</scope>
    <source>
        <strain evidence="11 12">NBRC 14234</strain>
    </source>
</reference>
<dbReference type="PANTHER" id="PTHR10815">
    <property type="entry name" value="METHYLATED-DNA--PROTEIN-CYSTEINE METHYLTRANSFERASE"/>
    <property type="match status" value="1"/>
</dbReference>
<dbReference type="GO" id="GO:0032259">
    <property type="term" value="P:methylation"/>
    <property type="evidence" value="ECO:0007669"/>
    <property type="project" value="UniProtKB-KW"/>
</dbReference>
<dbReference type="Pfam" id="PF02870">
    <property type="entry name" value="Methyltransf_1N"/>
    <property type="match status" value="1"/>
</dbReference>
<name>A0ABQ0RL08_GLUNI</name>
<feature type="domain" description="Methylguanine DNA methyltransferase ribonuclease-like" evidence="10">
    <location>
        <begin position="43"/>
        <end position="119"/>
    </location>
</feature>
<comment type="catalytic activity">
    <reaction evidence="7 8">
        <text>a 6-O-methyl-2'-deoxyguanosine in DNA + L-cysteinyl-[protein] = S-methyl-L-cysteinyl-[protein] + a 2'-deoxyguanosine in DNA</text>
        <dbReference type="Rhea" id="RHEA:24000"/>
        <dbReference type="Rhea" id="RHEA-COMP:10131"/>
        <dbReference type="Rhea" id="RHEA-COMP:10132"/>
        <dbReference type="Rhea" id="RHEA-COMP:11367"/>
        <dbReference type="Rhea" id="RHEA-COMP:11368"/>
        <dbReference type="ChEBI" id="CHEBI:29950"/>
        <dbReference type="ChEBI" id="CHEBI:82612"/>
        <dbReference type="ChEBI" id="CHEBI:85445"/>
        <dbReference type="ChEBI" id="CHEBI:85448"/>
        <dbReference type="EC" id="2.1.1.63"/>
    </reaction>
</comment>
<organism evidence="11 12">
    <name type="scientific">Glutamicibacter nicotianae</name>
    <name type="common">Arthrobacter nicotianae</name>
    <dbReference type="NCBI Taxonomy" id="37929"/>
    <lineage>
        <taxon>Bacteria</taxon>
        <taxon>Bacillati</taxon>
        <taxon>Actinomycetota</taxon>
        <taxon>Actinomycetes</taxon>
        <taxon>Micrococcales</taxon>
        <taxon>Micrococcaceae</taxon>
        <taxon>Glutamicibacter</taxon>
    </lineage>
</organism>
<dbReference type="Proteomes" id="UP000316242">
    <property type="component" value="Unassembled WGS sequence"/>
</dbReference>
<keyword evidence="3 8" id="KW-0489">Methyltransferase</keyword>
<comment type="similarity">
    <text evidence="8">Belongs to the MGMT family.</text>
</comment>
<dbReference type="GO" id="GO:0008168">
    <property type="term" value="F:methyltransferase activity"/>
    <property type="evidence" value="ECO:0007669"/>
    <property type="project" value="UniProtKB-KW"/>
</dbReference>
<dbReference type="CDD" id="cd06445">
    <property type="entry name" value="ATase"/>
    <property type="match status" value="1"/>
</dbReference>
<keyword evidence="2 8" id="KW-0963">Cytoplasm</keyword>
<dbReference type="Gene3D" id="3.30.160.70">
    <property type="entry name" value="Methylated DNA-protein cysteine methyltransferase domain"/>
    <property type="match status" value="1"/>
</dbReference>
<dbReference type="NCBIfam" id="TIGR00589">
    <property type="entry name" value="ogt"/>
    <property type="match status" value="1"/>
</dbReference>
<accession>A0ABQ0RL08</accession>
<proteinExistence type="inferred from homology"/>
<keyword evidence="4 8" id="KW-0808">Transferase</keyword>
<sequence length="214" mass="23304">MAGAAMNEKNYRPQATAAEMQALDALHGQLVERARAFELVDVAYRVVDSPVGSLLLASTDAGLVRVAFESEGHDRILELLSEKLSPRILRDKTSLDGTARQLDEYFAGTRHSFELPVDLQLSTEFRRQVQLELGHIEYGQTRSYAQLAQQIGKPKAVRAVGSACATNPIPIVLPCHRVLRTDGSLGGYLGGLQAKTELLKLENPDFAGSAATLF</sequence>
<keyword evidence="5 8" id="KW-0227">DNA damage</keyword>
<dbReference type="HAMAP" id="MF_00772">
    <property type="entry name" value="OGT"/>
    <property type="match status" value="1"/>
</dbReference>
<feature type="active site" description="Nucleophile; methyl group acceptor" evidence="8">
    <location>
        <position position="175"/>
    </location>
</feature>
<dbReference type="InterPro" id="IPR001497">
    <property type="entry name" value="MethylDNA_cys_MeTrfase_AS"/>
</dbReference>
<comment type="miscellaneous">
    <text evidence="8">This enzyme catalyzes only one turnover and therefore is not strictly catalytic. According to one definition, an enzyme is a biocatalyst that acts repeatedly and over many reaction cycles.</text>
</comment>
<evidence type="ECO:0000259" key="9">
    <source>
        <dbReference type="Pfam" id="PF01035"/>
    </source>
</evidence>